<feature type="transmembrane region" description="Helical" evidence="1">
    <location>
        <begin position="242"/>
        <end position="263"/>
    </location>
</feature>
<feature type="transmembrane region" description="Helical" evidence="1">
    <location>
        <begin position="515"/>
        <end position="541"/>
    </location>
</feature>
<dbReference type="EMBL" id="JAWWNJ010000095">
    <property type="protein sequence ID" value="KAK6996855.1"/>
    <property type="molecule type" value="Genomic_DNA"/>
</dbReference>
<comment type="caution">
    <text evidence="2">The sequence shown here is derived from an EMBL/GenBank/DDBJ whole genome shotgun (WGS) entry which is preliminary data.</text>
</comment>
<sequence>MAPPAKIAAQWLRQPLAPSFGGWSHQMTQRELAIGWLQRLRRKRSNHIVGCSGWIKGKDFTNHRSSVLPLDLDESLFITALHGNGAFFAAMITDIKATISEVIPDMRQVPPTTSTDSPASEGDGLSSIKAILGPVFDVLFNNPIASVFFDILGRLMEAFSGQDEIIVPGVDALFTAIGSIVSKAFASGVDNISKFITDICSKLNDVSNKTITIGQFIMDLLSDTIWTIIDTLAMLLTDAVDVFDSIIVALIDFLTGAWTVPVLSSLWKFVTNTELTVMNVFTIPAAFALNIAAKIKFGKLPFDSGASPDPTSSLPTMSSLILDPSIFQDNAPKQVKAMKLASTAEEEPLDSDDQTKLRNYRLSDAACGAVANFLGCLSAMLEIFYMIEMRQLENAAPNNVPAPPNGDVNDINPHPIEGLYSKYIKRTVILRFPLNGAVKALKSAASSIKIVLDIGLLITHLISASLMSQVKMHSPRRRAWLSIKFGLGVPLIIAGAGCSYYGLQSPNDSPPRHRWMLVGGICTATGNICHTGVTGIWEYALCGKKRGDNLRFGGDLAETVGATLGLIATVADFLEFEEASLLCLSLDGITNVGGLGYAIYLLNQYVKDPDTLDETGKLKNE</sequence>
<evidence type="ECO:0000313" key="2">
    <source>
        <dbReference type="EMBL" id="KAK6996855.1"/>
    </source>
</evidence>
<protein>
    <submittedName>
        <fullName evidence="2">Uncharacterized protein</fullName>
    </submittedName>
</protein>
<evidence type="ECO:0000313" key="3">
    <source>
        <dbReference type="Proteomes" id="UP001362999"/>
    </source>
</evidence>
<reference evidence="2 3" key="1">
    <citation type="journal article" date="2024" name="J Genomics">
        <title>Draft genome sequencing and assembly of Favolaschia claudopus CIRM-BRFM 2984 isolated from oak limbs.</title>
        <authorList>
            <person name="Navarro D."/>
            <person name="Drula E."/>
            <person name="Chaduli D."/>
            <person name="Cazenave R."/>
            <person name="Ahrendt S."/>
            <person name="Wang J."/>
            <person name="Lipzen A."/>
            <person name="Daum C."/>
            <person name="Barry K."/>
            <person name="Grigoriev I.V."/>
            <person name="Favel A."/>
            <person name="Rosso M.N."/>
            <person name="Martin F."/>
        </authorList>
    </citation>
    <scope>NUCLEOTIDE SEQUENCE [LARGE SCALE GENOMIC DNA]</scope>
    <source>
        <strain evidence="2 3">CIRM-BRFM 2984</strain>
    </source>
</reference>
<dbReference type="AlphaFoldDB" id="A0AAW0A0E8"/>
<keyword evidence="3" id="KW-1185">Reference proteome</keyword>
<feature type="transmembrane region" description="Helical" evidence="1">
    <location>
        <begin position="479"/>
        <end position="503"/>
    </location>
</feature>
<evidence type="ECO:0000256" key="1">
    <source>
        <dbReference type="SAM" id="Phobius"/>
    </source>
</evidence>
<dbReference type="Proteomes" id="UP001362999">
    <property type="component" value="Unassembled WGS sequence"/>
</dbReference>
<keyword evidence="1" id="KW-0812">Transmembrane</keyword>
<feature type="transmembrane region" description="Helical" evidence="1">
    <location>
        <begin position="365"/>
        <end position="387"/>
    </location>
</feature>
<keyword evidence="1" id="KW-0472">Membrane</keyword>
<gene>
    <name evidence="2" type="ORF">R3P38DRAFT_3626129</name>
</gene>
<accession>A0AAW0A0E8</accession>
<feature type="transmembrane region" description="Helical" evidence="1">
    <location>
        <begin position="448"/>
        <end position="467"/>
    </location>
</feature>
<organism evidence="2 3">
    <name type="scientific">Favolaschia claudopus</name>
    <dbReference type="NCBI Taxonomy" id="2862362"/>
    <lineage>
        <taxon>Eukaryota</taxon>
        <taxon>Fungi</taxon>
        <taxon>Dikarya</taxon>
        <taxon>Basidiomycota</taxon>
        <taxon>Agaricomycotina</taxon>
        <taxon>Agaricomycetes</taxon>
        <taxon>Agaricomycetidae</taxon>
        <taxon>Agaricales</taxon>
        <taxon>Marasmiineae</taxon>
        <taxon>Mycenaceae</taxon>
        <taxon>Favolaschia</taxon>
    </lineage>
</organism>
<keyword evidence="1" id="KW-1133">Transmembrane helix</keyword>
<proteinExistence type="predicted"/>
<name>A0AAW0A0E8_9AGAR</name>